<gene>
    <name evidence="2" type="ORF">FOMPIDRAFT_1053739</name>
</gene>
<keyword evidence="3" id="KW-1185">Reference proteome</keyword>
<accession>S8DRP2</accession>
<dbReference type="OrthoDB" id="2797966at2759"/>
<organism evidence="2 3">
    <name type="scientific">Fomitopsis schrenkii</name>
    <name type="common">Brown rot fungus</name>
    <dbReference type="NCBI Taxonomy" id="2126942"/>
    <lineage>
        <taxon>Eukaryota</taxon>
        <taxon>Fungi</taxon>
        <taxon>Dikarya</taxon>
        <taxon>Basidiomycota</taxon>
        <taxon>Agaricomycotina</taxon>
        <taxon>Agaricomycetes</taxon>
        <taxon>Polyporales</taxon>
        <taxon>Fomitopsis</taxon>
    </lineage>
</organism>
<evidence type="ECO:0000313" key="2">
    <source>
        <dbReference type="EMBL" id="EPS95941.1"/>
    </source>
</evidence>
<sequence length="234" mass="25949">MRAYGINIMKRRWLVPGIILCLLLVTPVFAIVSVVYTLYQSVSQPVACLISSTSRFSFDAGVRACCIAADSLVVFVTWKATYANYKQGRLFRIPIHLTQRLMNDGLLHFGVLLVLNVVILASWEVSVIQCSMFADMFTVILISRFVIGIREASRRGSCSWASSPSQMSDVNFLSSKLQSFALEDVVPELTGDSSESWDDDYVDKDDQLDVHMFSAGGSVPDQENVAHIPLNAPQ</sequence>
<keyword evidence="1" id="KW-1133">Transmembrane helix</keyword>
<feature type="transmembrane region" description="Helical" evidence="1">
    <location>
        <begin position="101"/>
        <end position="120"/>
    </location>
</feature>
<dbReference type="HOGENOM" id="CLU_1185047_0_0_1"/>
<proteinExistence type="predicted"/>
<keyword evidence="1" id="KW-0472">Membrane</keyword>
<dbReference type="EMBL" id="KE504197">
    <property type="protein sequence ID" value="EPS95941.1"/>
    <property type="molecule type" value="Genomic_DNA"/>
</dbReference>
<name>S8DRP2_FOMSC</name>
<dbReference type="InParanoid" id="S8DRP2"/>
<evidence type="ECO:0000256" key="1">
    <source>
        <dbReference type="SAM" id="Phobius"/>
    </source>
</evidence>
<protein>
    <submittedName>
        <fullName evidence="2">Uncharacterized protein</fullName>
    </submittedName>
</protein>
<dbReference type="AlphaFoldDB" id="S8DRP2"/>
<evidence type="ECO:0000313" key="3">
    <source>
        <dbReference type="Proteomes" id="UP000015241"/>
    </source>
</evidence>
<dbReference type="Proteomes" id="UP000015241">
    <property type="component" value="Unassembled WGS sequence"/>
</dbReference>
<keyword evidence="1" id="KW-0812">Transmembrane</keyword>
<reference evidence="2 3" key="1">
    <citation type="journal article" date="2012" name="Science">
        <title>The Paleozoic origin of enzymatic lignin decomposition reconstructed from 31 fungal genomes.</title>
        <authorList>
            <person name="Floudas D."/>
            <person name="Binder M."/>
            <person name="Riley R."/>
            <person name="Barry K."/>
            <person name="Blanchette R.A."/>
            <person name="Henrissat B."/>
            <person name="Martinez A.T."/>
            <person name="Otillar R."/>
            <person name="Spatafora J.W."/>
            <person name="Yadav J.S."/>
            <person name="Aerts A."/>
            <person name="Benoit I."/>
            <person name="Boyd A."/>
            <person name="Carlson A."/>
            <person name="Copeland A."/>
            <person name="Coutinho P.M."/>
            <person name="de Vries R.P."/>
            <person name="Ferreira P."/>
            <person name="Findley K."/>
            <person name="Foster B."/>
            <person name="Gaskell J."/>
            <person name="Glotzer D."/>
            <person name="Gorecki P."/>
            <person name="Heitman J."/>
            <person name="Hesse C."/>
            <person name="Hori C."/>
            <person name="Igarashi K."/>
            <person name="Jurgens J.A."/>
            <person name="Kallen N."/>
            <person name="Kersten P."/>
            <person name="Kohler A."/>
            <person name="Kuees U."/>
            <person name="Kumar T.K.A."/>
            <person name="Kuo A."/>
            <person name="LaButti K."/>
            <person name="Larrondo L.F."/>
            <person name="Lindquist E."/>
            <person name="Ling A."/>
            <person name="Lombard V."/>
            <person name="Lucas S."/>
            <person name="Lundell T."/>
            <person name="Martin R."/>
            <person name="McLaughlin D.J."/>
            <person name="Morgenstern I."/>
            <person name="Morin E."/>
            <person name="Murat C."/>
            <person name="Nagy L.G."/>
            <person name="Nolan M."/>
            <person name="Ohm R.A."/>
            <person name="Patyshakuliyeva A."/>
            <person name="Rokas A."/>
            <person name="Ruiz-Duenas F.J."/>
            <person name="Sabat G."/>
            <person name="Salamov A."/>
            <person name="Samejima M."/>
            <person name="Schmutz J."/>
            <person name="Slot J.C."/>
            <person name="St John F."/>
            <person name="Stenlid J."/>
            <person name="Sun H."/>
            <person name="Sun S."/>
            <person name="Syed K."/>
            <person name="Tsang A."/>
            <person name="Wiebenga A."/>
            <person name="Young D."/>
            <person name="Pisabarro A."/>
            <person name="Eastwood D.C."/>
            <person name="Martin F."/>
            <person name="Cullen D."/>
            <person name="Grigoriev I.V."/>
            <person name="Hibbett D.S."/>
        </authorList>
    </citation>
    <scope>NUCLEOTIDE SEQUENCE</scope>
    <source>
        <strain evidence="3">FP-58527</strain>
    </source>
</reference>
<feature type="transmembrane region" description="Helical" evidence="1">
    <location>
        <begin position="60"/>
        <end position="80"/>
    </location>
</feature>